<accession>A0A1E7X5G6</accession>
<sequence>MHHTHFLVREPLLDPQQRVVGYELSWQQPQHAATGSASPAPALESLLAFVANHVIGGDDGESWLLLDKILFLEAVPEMLSADALHRMPPSRTVLSLPAATLDHPDTLQAVHALRAGGVGILLRNFARAPAGLRLASLASFVEVRFSSANVATQARAYAALKQSGLTMVARPVSNWADFDACAALGLNAFVGKLHLTPRPGTTTRGVNPAQAIILQLMQLVKENADLAQIEAVLKRDPTLSYKLLRFINSSGFGAGREVQSMRQALTLLGYAPLHRWLTLLLATASTSGYSPVLLETAVVRGRLAELLARDTLGRSEAEQVFVAGMFSLLDRLLGMTMEEVLGAIQLPDEVIEALLTRSGRYGPYLALAEACELNSDLVAALAISLKLSPEEINQAHLQALAWAQQMAA</sequence>
<name>A0A1E7X5G6_9BURK</name>
<reference evidence="3" key="1">
    <citation type="journal article" date="2016" name="Front. Microbiol.">
        <title>Molecular Keys to the Janthinobacterium and Duganella spp. Interaction with the Plant Pathogen Fusarium graminearum.</title>
        <authorList>
            <person name="Haack F.S."/>
            <person name="Poehlein A."/>
            <person name="Kroger C."/>
            <person name="Voigt C.A."/>
            <person name="Piepenbring M."/>
            <person name="Bode H.B."/>
            <person name="Daniel R."/>
            <person name="Schafer W."/>
            <person name="Streit W.R."/>
        </authorList>
    </citation>
    <scope>NUCLEOTIDE SEQUENCE [LARGE SCALE GENOMIC DNA]</scope>
    <source>
        <strain evidence="3">T54</strain>
    </source>
</reference>
<dbReference type="SUPFAM" id="SSF141868">
    <property type="entry name" value="EAL domain-like"/>
    <property type="match status" value="1"/>
</dbReference>
<dbReference type="InterPro" id="IPR035919">
    <property type="entry name" value="EAL_sf"/>
</dbReference>
<comment type="caution">
    <text evidence="2">The sequence shown here is derived from an EMBL/GenBank/DDBJ whole genome shotgun (WGS) entry which is preliminary data.</text>
</comment>
<dbReference type="RefSeq" id="WP_070246738.1">
    <property type="nucleotide sequence ID" value="NZ_LROM01000054.1"/>
</dbReference>
<dbReference type="InterPro" id="IPR013976">
    <property type="entry name" value="HDOD"/>
</dbReference>
<dbReference type="PATRIC" id="fig|762836.4.peg.1036"/>
<dbReference type="EMBL" id="LROM01000054">
    <property type="protein sequence ID" value="OFA07871.1"/>
    <property type="molecule type" value="Genomic_DNA"/>
</dbReference>
<gene>
    <name evidence="2" type="ORF">DUPY_09850</name>
</gene>
<proteinExistence type="predicted"/>
<dbReference type="OrthoDB" id="9804751at2"/>
<keyword evidence="3" id="KW-1185">Reference proteome</keyword>
<dbReference type="SUPFAM" id="SSF109604">
    <property type="entry name" value="HD-domain/PDEase-like"/>
    <property type="match status" value="1"/>
</dbReference>
<evidence type="ECO:0000259" key="1">
    <source>
        <dbReference type="PROSITE" id="PS51833"/>
    </source>
</evidence>
<dbReference type="Gene3D" id="1.10.3210.10">
    <property type="entry name" value="Hypothetical protein af1432"/>
    <property type="match status" value="1"/>
</dbReference>
<dbReference type="AlphaFoldDB" id="A0A1E7X5G6"/>
<feature type="domain" description="HDOD" evidence="1">
    <location>
        <begin position="206"/>
        <end position="401"/>
    </location>
</feature>
<dbReference type="Pfam" id="PF08668">
    <property type="entry name" value="HDOD"/>
    <property type="match status" value="1"/>
</dbReference>
<dbReference type="PIRSF" id="PIRSF003180">
    <property type="entry name" value="DiGMPpdiest_YuxH"/>
    <property type="match status" value="1"/>
</dbReference>
<evidence type="ECO:0000313" key="2">
    <source>
        <dbReference type="EMBL" id="OFA07871.1"/>
    </source>
</evidence>
<dbReference type="Proteomes" id="UP000175989">
    <property type="component" value="Unassembled WGS sequence"/>
</dbReference>
<protein>
    <submittedName>
        <fullName evidence="2">HDOD domain protein</fullName>
    </submittedName>
</protein>
<evidence type="ECO:0000313" key="3">
    <source>
        <dbReference type="Proteomes" id="UP000175989"/>
    </source>
</evidence>
<dbReference type="InterPro" id="IPR052340">
    <property type="entry name" value="RNase_Y/CdgJ"/>
</dbReference>
<dbReference type="PANTHER" id="PTHR33525:SF4">
    <property type="entry name" value="CYCLIC DI-GMP PHOSPHODIESTERASE CDGJ"/>
    <property type="match status" value="1"/>
</dbReference>
<dbReference type="InterPro" id="IPR014408">
    <property type="entry name" value="dGMP_Pdiesterase_EAL/HD-GYP"/>
</dbReference>
<dbReference type="PROSITE" id="PS51833">
    <property type="entry name" value="HDOD"/>
    <property type="match status" value="1"/>
</dbReference>
<organism evidence="2 3">
    <name type="scientific">Duganella phyllosphaerae</name>
    <dbReference type="NCBI Taxonomy" id="762836"/>
    <lineage>
        <taxon>Bacteria</taxon>
        <taxon>Pseudomonadati</taxon>
        <taxon>Pseudomonadota</taxon>
        <taxon>Betaproteobacteria</taxon>
        <taxon>Burkholderiales</taxon>
        <taxon>Oxalobacteraceae</taxon>
        <taxon>Telluria group</taxon>
        <taxon>Duganella</taxon>
    </lineage>
</organism>
<dbReference type="PANTHER" id="PTHR33525">
    <property type="match status" value="1"/>
</dbReference>